<accession>A0A2S8BEL1</accession>
<reference evidence="2 3" key="1">
    <citation type="journal article" date="2017" name="Int. J. Syst. Evol. Microbiol.">
        <title>Mycobacterium talmoniae sp. nov., a slowly growing mycobacterium isolated from human respiratory samples.</title>
        <authorList>
            <person name="Davidson R.M."/>
            <person name="DeGroote M.A."/>
            <person name="Marola J.L."/>
            <person name="Buss S."/>
            <person name="Jones V."/>
            <person name="McNeil M.R."/>
            <person name="Freifeld A.G."/>
            <person name="Elaine Epperson L."/>
            <person name="Hasan N.A."/>
            <person name="Jackson M."/>
            <person name="Iwen P.C."/>
            <person name="Salfinger M."/>
            <person name="Strong M."/>
        </authorList>
    </citation>
    <scope>NUCLEOTIDE SEQUENCE [LARGE SCALE GENOMIC DNA]</scope>
    <source>
        <strain evidence="2 3">ATCC BAA-2683</strain>
    </source>
</reference>
<name>A0A2S8BEL1_9MYCO</name>
<feature type="domain" description="YqgF/RNase H-like" evidence="1">
    <location>
        <begin position="104"/>
        <end position="206"/>
    </location>
</feature>
<dbReference type="GO" id="GO:0003735">
    <property type="term" value="F:structural constituent of ribosome"/>
    <property type="evidence" value="ECO:0007669"/>
    <property type="project" value="TreeGrafter"/>
</dbReference>
<dbReference type="InterPro" id="IPR055179">
    <property type="entry name" value="Tex-like_central_region"/>
</dbReference>
<gene>
    <name evidence="2" type="ORF">C1Y40_04743</name>
</gene>
<dbReference type="Pfam" id="PF22706">
    <property type="entry name" value="Tex_central_region"/>
    <property type="match status" value="1"/>
</dbReference>
<dbReference type="GO" id="GO:0006412">
    <property type="term" value="P:translation"/>
    <property type="evidence" value="ECO:0007669"/>
    <property type="project" value="TreeGrafter"/>
</dbReference>
<dbReference type="AlphaFoldDB" id="A0A2S8BEL1"/>
<dbReference type="GO" id="GO:0006139">
    <property type="term" value="P:nucleobase-containing compound metabolic process"/>
    <property type="evidence" value="ECO:0007669"/>
    <property type="project" value="InterPro"/>
</dbReference>
<comment type="caution">
    <text evidence="2">The sequence shown here is derived from an EMBL/GenBank/DDBJ whole genome shotgun (WGS) entry which is preliminary data.</text>
</comment>
<sequence length="396" mass="41186">MPSHRVLAVMRGEKEEALALTFDGGADDGYQAMIARSLGIDMTGPGAATAWLADTVRWAWRTRLMFSASVDARIRLRQRAEEEAVAVFAKNLKDLLLAAPAGARTTLGLDPGYRTGVKVAVVDGTGKVVDTCAIFPHQPQKQWDTAKATLAALVARHGVELIAIGNGTASRETDALAAELIADIRAAGAAAPAKAVVSEAGASVYSASAYAAHELPELDVTLRGAVSIARRLQDPLAELVKIEPKSIGVGQYQHDVAPGTLAHSLDAVVEDAVNAVGVDLNTASVPLLSRVSGVTQSLAEAIVAHRDKTGPFRHRGALLEVPRLGPKASNNAPGSCGSGTAMTRWTPPGCTQRPTRWCGASWTAPVSPWPNSSAMSGCCGRCNPATSPTTASVSPP</sequence>
<dbReference type="SMART" id="SM00732">
    <property type="entry name" value="YqgFc"/>
    <property type="match status" value="1"/>
</dbReference>
<dbReference type="InterPro" id="IPR012337">
    <property type="entry name" value="RNaseH-like_sf"/>
</dbReference>
<protein>
    <recommendedName>
        <fullName evidence="1">YqgF/RNase H-like domain-containing protein</fullName>
    </recommendedName>
</protein>
<dbReference type="Gene3D" id="1.10.3500.10">
    <property type="entry name" value="Tex N-terminal region-like"/>
    <property type="match status" value="1"/>
</dbReference>
<dbReference type="InterPro" id="IPR006641">
    <property type="entry name" value="YqgF/RNaseH-like_dom"/>
</dbReference>
<dbReference type="InterPro" id="IPR050437">
    <property type="entry name" value="Ribos_protein_bS1-like"/>
</dbReference>
<evidence type="ECO:0000313" key="2">
    <source>
        <dbReference type="EMBL" id="PQM45093.1"/>
    </source>
</evidence>
<dbReference type="Gene3D" id="3.30.420.140">
    <property type="entry name" value="YqgF/RNase H-like domain"/>
    <property type="match status" value="1"/>
</dbReference>
<dbReference type="FunFam" id="3.30.420.140:FF:000001">
    <property type="entry name" value="RNA-binding transcriptional accessory protein"/>
    <property type="match status" value="1"/>
</dbReference>
<dbReference type="PANTHER" id="PTHR10724:SF10">
    <property type="entry name" value="S1 RNA-BINDING DOMAIN-CONTAINING PROTEIN 1"/>
    <property type="match status" value="1"/>
</dbReference>
<dbReference type="EMBL" id="PPEA01000670">
    <property type="protein sequence ID" value="PQM45093.1"/>
    <property type="molecule type" value="Genomic_DNA"/>
</dbReference>
<dbReference type="InterPro" id="IPR037027">
    <property type="entry name" value="YqgF/RNaseH-like_dom_sf"/>
</dbReference>
<evidence type="ECO:0000313" key="3">
    <source>
        <dbReference type="Proteomes" id="UP000238296"/>
    </source>
</evidence>
<dbReference type="InterPro" id="IPR010994">
    <property type="entry name" value="RuvA_2-like"/>
</dbReference>
<dbReference type="GO" id="GO:0003729">
    <property type="term" value="F:mRNA binding"/>
    <property type="evidence" value="ECO:0007669"/>
    <property type="project" value="TreeGrafter"/>
</dbReference>
<dbReference type="Pfam" id="PF12836">
    <property type="entry name" value="HHH_3"/>
    <property type="match status" value="1"/>
</dbReference>
<dbReference type="PANTHER" id="PTHR10724">
    <property type="entry name" value="30S RIBOSOMAL PROTEIN S1"/>
    <property type="match status" value="1"/>
</dbReference>
<dbReference type="SUPFAM" id="SSF53098">
    <property type="entry name" value="Ribonuclease H-like"/>
    <property type="match status" value="1"/>
</dbReference>
<dbReference type="Pfam" id="PF16921">
    <property type="entry name" value="Tex_YqgF"/>
    <property type="match status" value="1"/>
</dbReference>
<evidence type="ECO:0000259" key="1">
    <source>
        <dbReference type="SMART" id="SM00732"/>
    </source>
</evidence>
<dbReference type="SUPFAM" id="SSF47781">
    <property type="entry name" value="RuvA domain 2-like"/>
    <property type="match status" value="1"/>
</dbReference>
<dbReference type="Proteomes" id="UP000238296">
    <property type="component" value="Unassembled WGS sequence"/>
</dbReference>
<dbReference type="Gene3D" id="1.10.150.310">
    <property type="entry name" value="Tex RuvX-like domain-like"/>
    <property type="match status" value="1"/>
</dbReference>
<dbReference type="SUPFAM" id="SSF158832">
    <property type="entry name" value="Tex N-terminal region-like"/>
    <property type="match status" value="1"/>
</dbReference>
<organism evidence="2 3">
    <name type="scientific">Mycobacterium talmoniae</name>
    <dbReference type="NCBI Taxonomy" id="1858794"/>
    <lineage>
        <taxon>Bacteria</taxon>
        <taxon>Bacillati</taxon>
        <taxon>Actinomycetota</taxon>
        <taxon>Actinomycetes</taxon>
        <taxon>Mycobacteriales</taxon>
        <taxon>Mycobacteriaceae</taxon>
        <taxon>Mycobacterium</taxon>
    </lineage>
</organism>
<dbReference type="GO" id="GO:0005829">
    <property type="term" value="C:cytosol"/>
    <property type="evidence" value="ECO:0007669"/>
    <property type="project" value="TreeGrafter"/>
</dbReference>
<proteinExistence type="predicted"/>
<dbReference type="InterPro" id="IPR023323">
    <property type="entry name" value="Tex-like_dom_sf"/>
</dbReference>
<dbReference type="InterPro" id="IPR032639">
    <property type="entry name" value="Tex_YqgF"/>
</dbReference>